<dbReference type="Proteomes" id="UP001159363">
    <property type="component" value="Chromosome 13"/>
</dbReference>
<keyword evidence="2" id="KW-1185">Reference proteome</keyword>
<evidence type="ECO:0000313" key="2">
    <source>
        <dbReference type="Proteomes" id="UP001159363"/>
    </source>
</evidence>
<comment type="caution">
    <text evidence="1">The sequence shown here is derived from an EMBL/GenBank/DDBJ whole genome shotgun (WGS) entry which is preliminary data.</text>
</comment>
<proteinExistence type="predicted"/>
<accession>A0ABQ9GA13</accession>
<evidence type="ECO:0000313" key="1">
    <source>
        <dbReference type="EMBL" id="KAJ8869275.1"/>
    </source>
</evidence>
<reference evidence="1 2" key="1">
    <citation type="submission" date="2023-02" db="EMBL/GenBank/DDBJ databases">
        <title>LHISI_Scaffold_Assembly.</title>
        <authorList>
            <person name="Stuart O.P."/>
            <person name="Cleave R."/>
            <person name="Magrath M.J.L."/>
            <person name="Mikheyev A.S."/>
        </authorList>
    </citation>
    <scope>NUCLEOTIDE SEQUENCE [LARGE SCALE GENOMIC DNA]</scope>
    <source>
        <strain evidence="1">Daus_M_001</strain>
        <tissue evidence="1">Leg muscle</tissue>
    </source>
</reference>
<organism evidence="1 2">
    <name type="scientific">Dryococelus australis</name>
    <dbReference type="NCBI Taxonomy" id="614101"/>
    <lineage>
        <taxon>Eukaryota</taxon>
        <taxon>Metazoa</taxon>
        <taxon>Ecdysozoa</taxon>
        <taxon>Arthropoda</taxon>
        <taxon>Hexapoda</taxon>
        <taxon>Insecta</taxon>
        <taxon>Pterygota</taxon>
        <taxon>Neoptera</taxon>
        <taxon>Polyneoptera</taxon>
        <taxon>Phasmatodea</taxon>
        <taxon>Verophasmatodea</taxon>
        <taxon>Anareolatae</taxon>
        <taxon>Phasmatidae</taxon>
        <taxon>Eurycanthinae</taxon>
        <taxon>Dryococelus</taxon>
    </lineage>
</organism>
<protein>
    <recommendedName>
        <fullName evidence="3">Transposase</fullName>
    </recommendedName>
</protein>
<sequence length="153" mass="17804">MKELVTELNIKTPFKNNKYGKKWLLLFLQRLPEISRRIPQPSRSSSAEERLKLWFGGINQYIKDNNFKYDVPDLKRVLNADETAFYLSLQGGKVLSLTGGENMYLVGNDEKECLTVLFTANAAGKFPLHMIIFQYERGRDSFKTFKSFLEEYC</sequence>
<name>A0ABQ9GA13_9NEOP</name>
<dbReference type="EMBL" id="JARBHB010000014">
    <property type="protein sequence ID" value="KAJ8869275.1"/>
    <property type="molecule type" value="Genomic_DNA"/>
</dbReference>
<evidence type="ECO:0008006" key="3">
    <source>
        <dbReference type="Google" id="ProtNLM"/>
    </source>
</evidence>
<gene>
    <name evidence="1" type="ORF">PR048_030847</name>
</gene>